<evidence type="ECO:0000256" key="2">
    <source>
        <dbReference type="ARBA" id="ARBA00022827"/>
    </source>
</evidence>
<evidence type="ECO:0000256" key="1">
    <source>
        <dbReference type="ARBA" id="ARBA00022630"/>
    </source>
</evidence>
<dbReference type="GO" id="GO:0071949">
    <property type="term" value="F:FAD binding"/>
    <property type="evidence" value="ECO:0007669"/>
    <property type="project" value="InterPro"/>
</dbReference>
<dbReference type="Pfam" id="PF01494">
    <property type="entry name" value="FAD_binding_3"/>
    <property type="match status" value="1"/>
</dbReference>
<reference evidence="6" key="1">
    <citation type="submission" date="2023-04" db="EMBL/GenBank/DDBJ databases">
        <title>Black Yeasts Isolated from many extreme environments.</title>
        <authorList>
            <person name="Coleine C."/>
            <person name="Stajich J.E."/>
            <person name="Selbmann L."/>
        </authorList>
    </citation>
    <scope>NUCLEOTIDE SEQUENCE</scope>
    <source>
        <strain evidence="6">CCFEE 5312</strain>
    </source>
</reference>
<dbReference type="AlphaFoldDB" id="A0AAJ0GAP9"/>
<dbReference type="PANTHER" id="PTHR46972:SF1">
    <property type="entry name" value="FAD DEPENDENT OXIDOREDUCTASE DOMAIN-CONTAINING PROTEIN"/>
    <property type="match status" value="1"/>
</dbReference>
<dbReference type="InterPro" id="IPR036188">
    <property type="entry name" value="FAD/NAD-bd_sf"/>
</dbReference>
<evidence type="ECO:0000256" key="4">
    <source>
        <dbReference type="ARBA" id="ARBA00023033"/>
    </source>
</evidence>
<dbReference type="PANTHER" id="PTHR46972">
    <property type="entry name" value="MONOOXYGENASE ASQM-RELATED"/>
    <property type="match status" value="1"/>
</dbReference>
<dbReference type="Gene3D" id="3.50.50.60">
    <property type="entry name" value="FAD/NAD(P)-binding domain"/>
    <property type="match status" value="1"/>
</dbReference>
<name>A0AAJ0GAP9_9PEZI</name>
<keyword evidence="1" id="KW-0285">Flavoprotein</keyword>
<keyword evidence="2" id="KW-0274">FAD</keyword>
<accession>A0AAJ0GAP9</accession>
<evidence type="ECO:0000313" key="7">
    <source>
        <dbReference type="Proteomes" id="UP001271007"/>
    </source>
</evidence>
<gene>
    <name evidence="6" type="ORF">LTR09_007735</name>
</gene>
<feature type="domain" description="FAD-binding" evidence="5">
    <location>
        <begin position="9"/>
        <end position="76"/>
    </location>
</feature>
<dbReference type="InterPro" id="IPR002938">
    <property type="entry name" value="FAD-bd"/>
</dbReference>
<dbReference type="SUPFAM" id="SSF51905">
    <property type="entry name" value="FAD/NAD(P)-binding domain"/>
    <property type="match status" value="1"/>
</dbReference>
<protein>
    <recommendedName>
        <fullName evidence="5">FAD-binding domain-containing protein</fullName>
    </recommendedName>
</protein>
<keyword evidence="7" id="KW-1185">Reference proteome</keyword>
<keyword evidence="4" id="KW-0503">Monooxygenase</keyword>
<sequence length="108" mass="12179">MDKQPFFHEQPRDGRQIVYIGDANHAVSPFSGNGANLALMDACDLADQLCGCPSLHDAIKKYDQLSMPRAQKSLRFSHIAIAGVHSTSWRNWMVQMLIRFIGLLVPRR</sequence>
<organism evidence="6 7">
    <name type="scientific">Extremus antarcticus</name>
    <dbReference type="NCBI Taxonomy" id="702011"/>
    <lineage>
        <taxon>Eukaryota</taxon>
        <taxon>Fungi</taxon>
        <taxon>Dikarya</taxon>
        <taxon>Ascomycota</taxon>
        <taxon>Pezizomycotina</taxon>
        <taxon>Dothideomycetes</taxon>
        <taxon>Dothideomycetidae</taxon>
        <taxon>Mycosphaerellales</taxon>
        <taxon>Extremaceae</taxon>
        <taxon>Extremus</taxon>
    </lineage>
</organism>
<evidence type="ECO:0000256" key="3">
    <source>
        <dbReference type="ARBA" id="ARBA00023002"/>
    </source>
</evidence>
<evidence type="ECO:0000313" key="6">
    <source>
        <dbReference type="EMBL" id="KAK3050986.1"/>
    </source>
</evidence>
<keyword evidence="3" id="KW-0560">Oxidoreductase</keyword>
<proteinExistence type="predicted"/>
<dbReference type="GO" id="GO:0004497">
    <property type="term" value="F:monooxygenase activity"/>
    <property type="evidence" value="ECO:0007669"/>
    <property type="project" value="UniProtKB-KW"/>
</dbReference>
<evidence type="ECO:0000259" key="5">
    <source>
        <dbReference type="Pfam" id="PF01494"/>
    </source>
</evidence>
<comment type="caution">
    <text evidence="6">The sequence shown here is derived from an EMBL/GenBank/DDBJ whole genome shotgun (WGS) entry which is preliminary data.</text>
</comment>
<dbReference type="Proteomes" id="UP001271007">
    <property type="component" value="Unassembled WGS sequence"/>
</dbReference>
<dbReference type="EMBL" id="JAWDJX010000028">
    <property type="protein sequence ID" value="KAK3050986.1"/>
    <property type="molecule type" value="Genomic_DNA"/>
</dbReference>